<feature type="compositionally biased region" description="Low complexity" evidence="1">
    <location>
        <begin position="1"/>
        <end position="24"/>
    </location>
</feature>
<evidence type="ECO:0000313" key="2">
    <source>
        <dbReference type="EMBL" id="CAG7819664.1"/>
    </source>
</evidence>
<dbReference type="AlphaFoldDB" id="A0A8J2LBJ4"/>
<dbReference type="EMBL" id="CAJVCH010456022">
    <property type="protein sequence ID" value="CAG7819664.1"/>
    <property type="molecule type" value="Genomic_DNA"/>
</dbReference>
<sequence length="77" mass="8513">SEHSQALAHSSKSSESTLEYSTSSGKRNEAAISPNNSLQNPTIMHKIHRQDTQAHMESTTDFDRLAALILSTNSDYH</sequence>
<organism evidence="2 3">
    <name type="scientific">Allacma fusca</name>
    <dbReference type="NCBI Taxonomy" id="39272"/>
    <lineage>
        <taxon>Eukaryota</taxon>
        <taxon>Metazoa</taxon>
        <taxon>Ecdysozoa</taxon>
        <taxon>Arthropoda</taxon>
        <taxon>Hexapoda</taxon>
        <taxon>Collembola</taxon>
        <taxon>Symphypleona</taxon>
        <taxon>Sminthuridae</taxon>
        <taxon>Allacma</taxon>
    </lineage>
</organism>
<feature type="compositionally biased region" description="Polar residues" evidence="1">
    <location>
        <begin position="33"/>
        <end position="42"/>
    </location>
</feature>
<evidence type="ECO:0000313" key="3">
    <source>
        <dbReference type="Proteomes" id="UP000708208"/>
    </source>
</evidence>
<protein>
    <submittedName>
        <fullName evidence="2">Uncharacterized protein</fullName>
    </submittedName>
</protein>
<comment type="caution">
    <text evidence="2">The sequence shown here is derived from an EMBL/GenBank/DDBJ whole genome shotgun (WGS) entry which is preliminary data.</text>
</comment>
<reference evidence="2" key="1">
    <citation type="submission" date="2021-06" db="EMBL/GenBank/DDBJ databases">
        <authorList>
            <person name="Hodson N. C."/>
            <person name="Mongue J. A."/>
            <person name="Jaron S. K."/>
        </authorList>
    </citation>
    <scope>NUCLEOTIDE SEQUENCE</scope>
</reference>
<name>A0A8J2LBJ4_9HEXA</name>
<keyword evidence="3" id="KW-1185">Reference proteome</keyword>
<feature type="region of interest" description="Disordered" evidence="1">
    <location>
        <begin position="1"/>
        <end position="42"/>
    </location>
</feature>
<dbReference type="Proteomes" id="UP000708208">
    <property type="component" value="Unassembled WGS sequence"/>
</dbReference>
<accession>A0A8J2LBJ4</accession>
<gene>
    <name evidence="2" type="ORF">AFUS01_LOCUS30095</name>
</gene>
<proteinExistence type="predicted"/>
<evidence type="ECO:0000256" key="1">
    <source>
        <dbReference type="SAM" id="MobiDB-lite"/>
    </source>
</evidence>
<feature type="non-terminal residue" evidence="2">
    <location>
        <position position="1"/>
    </location>
</feature>